<dbReference type="OrthoDB" id="191995at2759"/>
<accession>A0A1X7VUJ8</accession>
<keyword evidence="5" id="KW-1185">Reference proteome</keyword>
<dbReference type="EnsemblMetazoa" id="Aqu2.1.44011_001">
    <property type="protein sequence ID" value="Aqu2.1.44011_001"/>
    <property type="gene ID" value="Aqu2.1.44011"/>
</dbReference>
<evidence type="ECO:0000256" key="1">
    <source>
        <dbReference type="ARBA" id="ARBA00007917"/>
    </source>
</evidence>
<dbReference type="PRINTS" id="PR01995">
    <property type="entry name" value="UPF0595"/>
</dbReference>
<evidence type="ECO:0000313" key="5">
    <source>
        <dbReference type="Proteomes" id="UP000007879"/>
    </source>
</evidence>
<dbReference type="Proteomes" id="UP000007879">
    <property type="component" value="Unassembled WGS sequence"/>
</dbReference>
<dbReference type="eggNOG" id="KOG4543">
    <property type="taxonomic scope" value="Eukaryota"/>
</dbReference>
<dbReference type="AlphaFoldDB" id="A0A1X7VUJ8"/>
<dbReference type="InterPro" id="IPR042426">
    <property type="entry name" value="CDPF1"/>
</dbReference>
<dbReference type="Pfam" id="PF10170">
    <property type="entry name" value="C6_DPF"/>
    <property type="match status" value="1"/>
</dbReference>
<dbReference type="InParanoid" id="A0A1X7VUJ8"/>
<feature type="domain" description="Cysteine-rich DPF motif" evidence="3">
    <location>
        <begin position="14"/>
        <end position="105"/>
    </location>
</feature>
<reference evidence="5" key="1">
    <citation type="journal article" date="2010" name="Nature">
        <title>The Amphimedon queenslandica genome and the evolution of animal complexity.</title>
        <authorList>
            <person name="Srivastava M."/>
            <person name="Simakov O."/>
            <person name="Chapman J."/>
            <person name="Fahey B."/>
            <person name="Gauthier M.E."/>
            <person name="Mitros T."/>
            <person name="Richards G.S."/>
            <person name="Conaco C."/>
            <person name="Dacre M."/>
            <person name="Hellsten U."/>
            <person name="Larroux C."/>
            <person name="Putnam N.H."/>
            <person name="Stanke M."/>
            <person name="Adamska M."/>
            <person name="Darling A."/>
            <person name="Degnan S.M."/>
            <person name="Oakley T.H."/>
            <person name="Plachetzki D.C."/>
            <person name="Zhai Y."/>
            <person name="Adamski M."/>
            <person name="Calcino A."/>
            <person name="Cummins S.F."/>
            <person name="Goodstein D.M."/>
            <person name="Harris C."/>
            <person name="Jackson D.J."/>
            <person name="Leys S.P."/>
            <person name="Shu S."/>
            <person name="Woodcroft B.J."/>
            <person name="Vervoort M."/>
            <person name="Kosik K.S."/>
            <person name="Manning G."/>
            <person name="Degnan B.M."/>
            <person name="Rokhsar D.S."/>
        </authorList>
    </citation>
    <scope>NUCLEOTIDE SEQUENCE [LARGE SCALE GENOMIC DNA]</scope>
</reference>
<dbReference type="PANTHER" id="PTHR31849:SF1">
    <property type="entry name" value="CYSTEINE-RICH DPF MOTIF DOMAIN-CONTAINING PROTEIN 1"/>
    <property type="match status" value="1"/>
</dbReference>
<dbReference type="STRING" id="400682.A0A1X7VUJ8"/>
<organism evidence="4">
    <name type="scientific">Amphimedon queenslandica</name>
    <name type="common">Sponge</name>
    <dbReference type="NCBI Taxonomy" id="400682"/>
    <lineage>
        <taxon>Eukaryota</taxon>
        <taxon>Metazoa</taxon>
        <taxon>Porifera</taxon>
        <taxon>Demospongiae</taxon>
        <taxon>Heteroscleromorpha</taxon>
        <taxon>Haplosclerida</taxon>
        <taxon>Niphatidae</taxon>
        <taxon>Amphimedon</taxon>
    </lineage>
</organism>
<protein>
    <recommendedName>
        <fullName evidence="2">Cysteine-rich DPF motif domain-containing protein 1</fullName>
    </recommendedName>
</protein>
<dbReference type="KEGG" id="aqu:105316733"/>
<evidence type="ECO:0000313" key="4">
    <source>
        <dbReference type="EnsemblMetazoa" id="Aqu2.1.44011_001"/>
    </source>
</evidence>
<sequence>MASFKRKFEPTGSFRCERCGFTSLVYSFSKSCPFSSGLVFSEDCFIGRDPFSEKHKPLVLGSRCAACHRAICVSQDCSIFYTRRYCKDCFDNNRSRFPLELQKELQQ</sequence>
<dbReference type="EnsemblMetazoa" id="XM_019993286.1">
    <property type="protein sequence ID" value="XP_019848845.1"/>
    <property type="gene ID" value="LOC105316733"/>
</dbReference>
<dbReference type="PANTHER" id="PTHR31849">
    <property type="entry name" value="CYSTEINE-RICH PDF MOTIF DOMAIN-CONTAINING PROTEIN 1"/>
    <property type="match status" value="1"/>
</dbReference>
<evidence type="ECO:0000256" key="2">
    <source>
        <dbReference type="ARBA" id="ARBA00014801"/>
    </source>
</evidence>
<reference evidence="4" key="2">
    <citation type="submission" date="2017-05" db="UniProtKB">
        <authorList>
            <consortium name="EnsemblMetazoa"/>
        </authorList>
    </citation>
    <scope>IDENTIFICATION</scope>
</reference>
<dbReference type="FunCoup" id="A0A1X7VUJ8">
    <property type="interactions" value="17"/>
</dbReference>
<gene>
    <name evidence="4" type="primary">105316733</name>
</gene>
<proteinExistence type="inferred from homology"/>
<evidence type="ECO:0000259" key="3">
    <source>
        <dbReference type="Pfam" id="PF10170"/>
    </source>
</evidence>
<comment type="similarity">
    <text evidence="1">Belongs to the CDPF1 family.</text>
</comment>
<name>A0A1X7VUJ8_AMPQE</name>
<dbReference type="InterPro" id="IPR018785">
    <property type="entry name" value="CDPF1_dom"/>
</dbReference>